<proteinExistence type="predicted"/>
<dbReference type="InterPro" id="IPR009241">
    <property type="entry name" value="HigB-like"/>
</dbReference>
<reference evidence="1 2" key="1">
    <citation type="submission" date="2014-04" db="EMBL/GenBank/DDBJ databases">
        <title>Marinobacterium kochiensis sp. nov., isolated from sediment sample collected from Kochi backwaters in Kerala, India.</title>
        <authorList>
            <person name="Singh A."/>
            <person name="Pinnaka A.K."/>
        </authorList>
    </citation>
    <scope>NUCLEOTIDE SEQUENCE [LARGE SCALE GENOMIC DNA]</scope>
    <source>
        <strain evidence="1 2">AK27</strain>
    </source>
</reference>
<organism evidence="1 2">
    <name type="scientific">Marinobacterium lacunae</name>
    <dbReference type="NCBI Taxonomy" id="1232683"/>
    <lineage>
        <taxon>Bacteria</taxon>
        <taxon>Pseudomonadati</taxon>
        <taxon>Pseudomonadota</taxon>
        <taxon>Gammaproteobacteria</taxon>
        <taxon>Oceanospirillales</taxon>
        <taxon>Oceanospirillaceae</taxon>
        <taxon>Marinobacterium</taxon>
    </lineage>
</organism>
<gene>
    <name evidence="1" type="ORF">ADIMK_2891</name>
</gene>
<dbReference type="EMBL" id="JMQN01000043">
    <property type="protein sequence ID" value="KEA62921.1"/>
    <property type="molecule type" value="Genomic_DNA"/>
</dbReference>
<dbReference type="PATRIC" id="fig|1232683.4.peg.2842"/>
<name>A0A081FWL6_9GAMM</name>
<evidence type="ECO:0000313" key="1">
    <source>
        <dbReference type="EMBL" id="KEA62921.1"/>
    </source>
</evidence>
<dbReference type="eggNOG" id="COG4683">
    <property type="taxonomic scope" value="Bacteria"/>
</dbReference>
<protein>
    <submittedName>
        <fullName evidence="1">Uncharacterized protein</fullName>
    </submittedName>
</protein>
<accession>A0A081FWL6</accession>
<sequence length="61" mass="7046">MQSNGNPLRAFYAFDPKRRAILLCAGNKAGKGQEKRFYTVMVPIADQEFDWHLETLKQSEE</sequence>
<dbReference type="Proteomes" id="UP000028252">
    <property type="component" value="Unassembled WGS sequence"/>
</dbReference>
<dbReference type="AlphaFoldDB" id="A0A081FWL6"/>
<dbReference type="Pfam" id="PF05973">
    <property type="entry name" value="Gp49"/>
    <property type="match status" value="1"/>
</dbReference>
<evidence type="ECO:0000313" key="2">
    <source>
        <dbReference type="Proteomes" id="UP000028252"/>
    </source>
</evidence>
<comment type="caution">
    <text evidence="1">The sequence shown here is derived from an EMBL/GenBank/DDBJ whole genome shotgun (WGS) entry which is preliminary data.</text>
</comment>
<keyword evidence="2" id="KW-1185">Reference proteome</keyword>